<keyword evidence="2" id="KW-1185">Reference proteome</keyword>
<comment type="caution">
    <text evidence="1">The sequence shown here is derived from an EMBL/GenBank/DDBJ whole genome shotgun (WGS) entry which is preliminary data.</text>
</comment>
<protein>
    <submittedName>
        <fullName evidence="1">Uncharacterized protein</fullName>
    </submittedName>
</protein>
<reference evidence="1" key="1">
    <citation type="submission" date="2020-05" db="EMBL/GenBank/DDBJ databases">
        <title>Large-scale comparative analyses of tick genomes elucidate their genetic diversity and vector capacities.</title>
        <authorList>
            <person name="Jia N."/>
            <person name="Wang J."/>
            <person name="Shi W."/>
            <person name="Du L."/>
            <person name="Sun Y."/>
            <person name="Zhan W."/>
            <person name="Jiang J."/>
            <person name="Wang Q."/>
            <person name="Zhang B."/>
            <person name="Ji P."/>
            <person name="Sakyi L.B."/>
            <person name="Cui X."/>
            <person name="Yuan T."/>
            <person name="Jiang B."/>
            <person name="Yang W."/>
            <person name="Lam T.T.-Y."/>
            <person name="Chang Q."/>
            <person name="Ding S."/>
            <person name="Wang X."/>
            <person name="Zhu J."/>
            <person name="Ruan X."/>
            <person name="Zhao L."/>
            <person name="Wei J."/>
            <person name="Que T."/>
            <person name="Du C."/>
            <person name="Cheng J."/>
            <person name="Dai P."/>
            <person name="Han X."/>
            <person name="Huang E."/>
            <person name="Gao Y."/>
            <person name="Liu J."/>
            <person name="Shao H."/>
            <person name="Ye R."/>
            <person name="Li L."/>
            <person name="Wei W."/>
            <person name="Wang X."/>
            <person name="Wang C."/>
            <person name="Yang T."/>
            <person name="Huo Q."/>
            <person name="Li W."/>
            <person name="Guo W."/>
            <person name="Chen H."/>
            <person name="Zhou L."/>
            <person name="Ni X."/>
            <person name="Tian J."/>
            <person name="Zhou Y."/>
            <person name="Sheng Y."/>
            <person name="Liu T."/>
            <person name="Pan Y."/>
            <person name="Xia L."/>
            <person name="Li J."/>
            <person name="Zhao F."/>
            <person name="Cao W."/>
        </authorList>
    </citation>
    <scope>NUCLEOTIDE SEQUENCE</scope>
    <source>
        <strain evidence="1">Hyas-2018</strain>
    </source>
</reference>
<dbReference type="EMBL" id="CM023489">
    <property type="protein sequence ID" value="KAH6923053.1"/>
    <property type="molecule type" value="Genomic_DNA"/>
</dbReference>
<sequence length="380" mass="41424">MEMQRSMMLSRAMSQRSVVIRPATQDTGGMMQYLLTIVFLIVVFWVCVFVYIQFFRAKEAVGVVRIHAAVVIDILLRISDKLTTDSGDGLSNASLVDSLIRSFTGMTHKNKGQCYRGACYDDTSAATLLLRRELFQTGMTGADPKALALVSVDYGILTTKKDNFKNSLEKFLTTYSNVFWRDRFQGFEIRGVPLADYLNDAKMAALNTIVNTAAANATKAWSSKPCPSILLGGLFFAGATAERATASSCRIATLCETAAANATKAWSSKPCPSILLGGLFFAGATAERATASSCRIATLCEAHPRGKPAGSETAGRVALIRRASTDSFIYDTETKIQAKAKRARAARCLYVDHIELDDANCTCQDRDQFPLLSSVRKGME</sequence>
<dbReference type="Proteomes" id="UP000821845">
    <property type="component" value="Chromosome 9"/>
</dbReference>
<accession>A0ACB7RKA8</accession>
<evidence type="ECO:0000313" key="1">
    <source>
        <dbReference type="EMBL" id="KAH6923053.1"/>
    </source>
</evidence>
<gene>
    <name evidence="1" type="ORF">HPB50_021383</name>
</gene>
<name>A0ACB7RKA8_HYAAI</name>
<evidence type="ECO:0000313" key="2">
    <source>
        <dbReference type="Proteomes" id="UP000821845"/>
    </source>
</evidence>
<organism evidence="1 2">
    <name type="scientific">Hyalomma asiaticum</name>
    <name type="common">Tick</name>
    <dbReference type="NCBI Taxonomy" id="266040"/>
    <lineage>
        <taxon>Eukaryota</taxon>
        <taxon>Metazoa</taxon>
        <taxon>Ecdysozoa</taxon>
        <taxon>Arthropoda</taxon>
        <taxon>Chelicerata</taxon>
        <taxon>Arachnida</taxon>
        <taxon>Acari</taxon>
        <taxon>Parasitiformes</taxon>
        <taxon>Ixodida</taxon>
        <taxon>Ixodoidea</taxon>
        <taxon>Ixodidae</taxon>
        <taxon>Hyalomminae</taxon>
        <taxon>Hyalomma</taxon>
    </lineage>
</organism>
<proteinExistence type="predicted"/>